<evidence type="ECO:0000313" key="8">
    <source>
        <dbReference type="Proteomes" id="UP000639859"/>
    </source>
</evidence>
<comment type="pathway">
    <text evidence="1">Protein modification; protein glycosylation.</text>
</comment>
<evidence type="ECO:0000256" key="3">
    <source>
        <dbReference type="ARBA" id="ARBA00022679"/>
    </source>
</evidence>
<dbReference type="Gene3D" id="3.40.50.11380">
    <property type="match status" value="1"/>
</dbReference>
<keyword evidence="4" id="KW-0677">Repeat</keyword>
<protein>
    <recommendedName>
        <fullName evidence="6">O-GlcNAc transferase C-terminal domain-containing protein</fullName>
    </recommendedName>
</protein>
<keyword evidence="8" id="KW-1185">Reference proteome</keyword>
<dbReference type="PANTHER" id="PTHR44835">
    <property type="entry name" value="UDP-N-ACETYLGLUCOSAMINE--PEPTIDE N-ACETYLGLUCOSAMINYLTRANSFERASE SPINDLY-RELATED"/>
    <property type="match status" value="1"/>
</dbReference>
<feature type="domain" description="O-GlcNAc transferase C-terminal" evidence="6">
    <location>
        <begin position="363"/>
        <end position="524"/>
    </location>
</feature>
<reference evidence="7 8" key="1">
    <citation type="submission" date="2020-11" db="EMBL/GenBank/DDBJ databases">
        <title>genome sequence of strain KACC 18849.</title>
        <authorList>
            <person name="Gao J."/>
            <person name="Zhang X."/>
        </authorList>
    </citation>
    <scope>NUCLEOTIDE SEQUENCE [LARGE SCALE GENOMIC DNA]</scope>
    <source>
        <strain evidence="7 8">KACC 18849</strain>
    </source>
</reference>
<dbReference type="SUPFAM" id="SSF53756">
    <property type="entry name" value="UDP-Glycosyltransferase/glycogen phosphorylase"/>
    <property type="match status" value="1"/>
</dbReference>
<keyword evidence="5" id="KW-0802">TPR repeat</keyword>
<evidence type="ECO:0000259" key="6">
    <source>
        <dbReference type="Pfam" id="PF13844"/>
    </source>
</evidence>
<evidence type="ECO:0000256" key="4">
    <source>
        <dbReference type="ARBA" id="ARBA00022737"/>
    </source>
</evidence>
<keyword evidence="2" id="KW-0328">Glycosyltransferase</keyword>
<evidence type="ECO:0000256" key="1">
    <source>
        <dbReference type="ARBA" id="ARBA00004922"/>
    </source>
</evidence>
<dbReference type="PANTHER" id="PTHR44835:SF1">
    <property type="entry name" value="PROTEIN O-GLCNAC TRANSFERASE"/>
    <property type="match status" value="1"/>
</dbReference>
<dbReference type="InterPro" id="IPR051939">
    <property type="entry name" value="Glycosyltr_41/O-GlcNAc_trsf"/>
</dbReference>
<accession>A0ABS0SZB1</accession>
<dbReference type="Proteomes" id="UP000639859">
    <property type="component" value="Unassembled WGS sequence"/>
</dbReference>
<gene>
    <name evidence="7" type="ORF">I4Q42_14940</name>
</gene>
<evidence type="ECO:0000313" key="7">
    <source>
        <dbReference type="EMBL" id="MBI1684968.1"/>
    </source>
</evidence>
<feature type="domain" description="O-GlcNAc transferase C-terminal" evidence="6">
    <location>
        <begin position="199"/>
        <end position="323"/>
    </location>
</feature>
<sequence>MAAPDQDLLRTRNALATGKPAVALHTAKAAVAKAPGAIEPLYWLASAQLANRDPAARQTLNDARLTHGLAVIKALGADVERLTTDADYAVQIGHRLYNAHYPASAGVAFGVAVIAGRDQPQEVVSLGLSYLHQGRADEANNLFHALSDMLPNSGPAAQFELYSLFMVEDGVARHAKAARAWAERFETPFLAPAAPPAPLAGRRLRVGYVAPTFSSGQIRQFVAPLLDHHDPERFEIFLYPQNPDDGGKWKSRPTVRAIGELDDAKATDLIRQDGIDVLIDAWGHTSGSRLGVFTRRAAPVQATWLNYQQTTGLRSMDYAIHSKSILTPGMDALFTETVWPVEPISAPFRADPAKPSPAPSLESGVVTFGSFINPSKLSDQTVAGWSRLLQALPTARLLLKYRYFEDPILIRATTARFAAHGVTPDRLFYEGHSEGDGYEQAFAKIDLSLDPSPCPGGTTTLEAMARGVPVITLKGPTFYSRIGVQLVEAVGLPDLVAEDWDDYVAKAVAACANLQSLRDRTWDGFAKASFSDETLVTRTLEAAYLGMFAAKWPDKT</sequence>
<evidence type="ECO:0000256" key="5">
    <source>
        <dbReference type="ARBA" id="ARBA00022803"/>
    </source>
</evidence>
<organism evidence="7 8">
    <name type="scientific">Caulobacter hibisci</name>
    <dbReference type="NCBI Taxonomy" id="2035993"/>
    <lineage>
        <taxon>Bacteria</taxon>
        <taxon>Pseudomonadati</taxon>
        <taxon>Pseudomonadota</taxon>
        <taxon>Alphaproteobacteria</taxon>
        <taxon>Caulobacterales</taxon>
        <taxon>Caulobacteraceae</taxon>
        <taxon>Caulobacter</taxon>
    </lineage>
</organism>
<dbReference type="EMBL" id="JADWOX010000010">
    <property type="protein sequence ID" value="MBI1684968.1"/>
    <property type="molecule type" value="Genomic_DNA"/>
</dbReference>
<keyword evidence="3" id="KW-0808">Transferase</keyword>
<dbReference type="Pfam" id="PF13844">
    <property type="entry name" value="Glyco_transf_41"/>
    <property type="match status" value="2"/>
</dbReference>
<dbReference type="RefSeq" id="WP_198576883.1">
    <property type="nucleotide sequence ID" value="NZ_JADWOX010000010.1"/>
</dbReference>
<dbReference type="InterPro" id="IPR029489">
    <property type="entry name" value="OGT/SEC/SPY_C"/>
</dbReference>
<dbReference type="Gene3D" id="3.40.50.2000">
    <property type="entry name" value="Glycogen Phosphorylase B"/>
    <property type="match status" value="1"/>
</dbReference>
<name>A0ABS0SZB1_9CAUL</name>
<proteinExistence type="predicted"/>
<comment type="caution">
    <text evidence="7">The sequence shown here is derived from an EMBL/GenBank/DDBJ whole genome shotgun (WGS) entry which is preliminary data.</text>
</comment>
<evidence type="ECO:0000256" key="2">
    <source>
        <dbReference type="ARBA" id="ARBA00022676"/>
    </source>
</evidence>